<feature type="compositionally biased region" description="Basic and acidic residues" evidence="2">
    <location>
        <begin position="602"/>
        <end position="616"/>
    </location>
</feature>
<evidence type="ECO:0000313" key="5">
    <source>
        <dbReference type="Proteomes" id="UP000006591"/>
    </source>
</evidence>
<evidence type="ECO:0000256" key="1">
    <source>
        <dbReference type="SAM" id="Coils"/>
    </source>
</evidence>
<sequence length="831" mass="92236">MSPDAAGAGPPSSELARVGSLGGRLVAADEARACLARRLHAALQVREESRRQGAALDEMRARVELRRARVGELLVARRDAARGVDRRREQLQAQIDRVLRLSGAVAAASRRLQDAKEALSGEKARLGDLQRLLRMRQQSMIGQVAALYPVKVFHDLPHGRNLNSNTNGAHRSLSEENGTLPEENGTHLLNVIKLPQIHALTFLGWQIGKQRRKQNDICEKDLQRSAAVLGYAAHAILLIASYLHVPLRYPLHFGGSRSYDTEQLLNYIGAESSGRRVFDNLQELIRIIQSDEYGPRSRRRIAGCRLKICAVKLIEDKAMGVEADHGTPCIRTILRCSIRMSYRYASENWVLLFPVLLLYLLFRSSPGFFAFLLSHSPVIICAALILGVLISHGSTNVAEIKEERKSVAEVSDPKYADLSRNIHLEANKGFSAKENTASLNDGEIKDGLNSSREDVIEVVEMVGKISHDRGSTDSQSDEMKVDSEDKPAGTCKWGRAFSVRRRKKLSDIKVEPINAAVDSPLDSSLDSPFGRVGCHDGSPGFDHDQTEGTTPGTPRTRIASVLDEIDPLSSADFPHPDPIQNDDSDNHMSLQDSRTVSDNNYESDKSKANKNDDKNVSTDPAFLGTVDDDKNVMDLGYSEVERHRRLEILMVKRRSRKNIVFDPDSNLDIDNDKVCKRNPSDILSCSDETEFPGSAPSVLHTRRNPFDHPFEQSDESDLHEHVAIPHQDMFFTRHESFSIGSQGRRPSRFKPPFIIEARDIDEPSASDFQRQFSDKSASTLSTVTESDIISSVADQEDISNSIKNDSSREYESPELPTIPTMGSDIICVGGT</sequence>
<evidence type="ECO:0000256" key="3">
    <source>
        <dbReference type="SAM" id="Phobius"/>
    </source>
</evidence>
<dbReference type="Proteomes" id="UP000006591">
    <property type="component" value="Chromosome 5"/>
</dbReference>
<feature type="region of interest" description="Disordered" evidence="2">
    <location>
        <begin position="567"/>
        <end position="622"/>
    </location>
</feature>
<feature type="compositionally biased region" description="Low complexity" evidence="2">
    <location>
        <begin position="518"/>
        <end position="528"/>
    </location>
</feature>
<feature type="transmembrane region" description="Helical" evidence="3">
    <location>
        <begin position="344"/>
        <end position="362"/>
    </location>
</feature>
<dbReference type="AlphaFoldDB" id="A0A0E0HG68"/>
<keyword evidence="3" id="KW-0472">Membrane</keyword>
<protein>
    <submittedName>
        <fullName evidence="4">Uncharacterized protein</fullName>
    </submittedName>
</protein>
<keyword evidence="1" id="KW-0175">Coiled coil</keyword>
<organism evidence="4">
    <name type="scientific">Oryza nivara</name>
    <name type="common">Indian wild rice</name>
    <name type="synonym">Oryza sativa f. spontanea</name>
    <dbReference type="NCBI Taxonomy" id="4536"/>
    <lineage>
        <taxon>Eukaryota</taxon>
        <taxon>Viridiplantae</taxon>
        <taxon>Streptophyta</taxon>
        <taxon>Embryophyta</taxon>
        <taxon>Tracheophyta</taxon>
        <taxon>Spermatophyta</taxon>
        <taxon>Magnoliopsida</taxon>
        <taxon>Liliopsida</taxon>
        <taxon>Poales</taxon>
        <taxon>Poaceae</taxon>
        <taxon>BOP clade</taxon>
        <taxon>Oryzoideae</taxon>
        <taxon>Oryzeae</taxon>
        <taxon>Oryzinae</taxon>
        <taxon>Oryza</taxon>
    </lineage>
</organism>
<dbReference type="Gramene" id="ONIVA05G21790.1">
    <property type="protein sequence ID" value="ONIVA05G21790.1"/>
    <property type="gene ID" value="ONIVA05G21790"/>
</dbReference>
<name>A0A0E0HG68_ORYNI</name>
<feature type="region of interest" description="Disordered" evidence="2">
    <location>
        <begin position="518"/>
        <end position="555"/>
    </location>
</feature>
<reference evidence="4" key="2">
    <citation type="submission" date="2018-04" db="EMBL/GenBank/DDBJ databases">
        <title>OnivRS2 (Oryza nivara Reference Sequence Version 2).</title>
        <authorList>
            <person name="Zhang J."/>
            <person name="Kudrna D."/>
            <person name="Lee S."/>
            <person name="Talag J."/>
            <person name="Rajasekar S."/>
            <person name="Welchert J."/>
            <person name="Hsing Y.-I."/>
            <person name="Wing R.A."/>
        </authorList>
    </citation>
    <scope>NUCLEOTIDE SEQUENCE [LARGE SCALE GENOMIC DNA]</scope>
    <source>
        <strain evidence="4">SL10</strain>
    </source>
</reference>
<dbReference type="PANTHER" id="PTHR33870">
    <property type="entry name" value="CARDIOMYOPATHY-ASSOCIATED PROTEIN"/>
    <property type="match status" value="1"/>
</dbReference>
<feature type="compositionally biased region" description="Basic and acidic residues" evidence="2">
    <location>
        <begin position="466"/>
        <end position="487"/>
    </location>
</feature>
<feature type="region of interest" description="Disordered" evidence="2">
    <location>
        <begin position="791"/>
        <end position="823"/>
    </location>
</feature>
<feature type="region of interest" description="Disordered" evidence="2">
    <location>
        <begin position="466"/>
        <end position="491"/>
    </location>
</feature>
<proteinExistence type="predicted"/>
<feature type="coiled-coil region" evidence="1">
    <location>
        <begin position="105"/>
        <end position="132"/>
    </location>
</feature>
<dbReference type="PANTHER" id="PTHR33870:SF27">
    <property type="entry name" value="OS05G0490400 PROTEIN"/>
    <property type="match status" value="1"/>
</dbReference>
<feature type="transmembrane region" description="Helical" evidence="3">
    <location>
        <begin position="368"/>
        <end position="391"/>
    </location>
</feature>
<keyword evidence="5" id="KW-1185">Reference proteome</keyword>
<feature type="compositionally biased region" description="Polar residues" evidence="2">
    <location>
        <begin position="587"/>
        <end position="600"/>
    </location>
</feature>
<feature type="compositionally biased region" description="Polar residues" evidence="2">
    <location>
        <begin position="791"/>
        <end position="804"/>
    </location>
</feature>
<keyword evidence="3" id="KW-0812">Transmembrane</keyword>
<dbReference type="EnsemblPlants" id="ONIVA05G21790.1">
    <property type="protein sequence ID" value="ONIVA05G21790.1"/>
    <property type="gene ID" value="ONIVA05G21790"/>
</dbReference>
<keyword evidence="3" id="KW-1133">Transmembrane helix</keyword>
<accession>A0A0E0HG68</accession>
<evidence type="ECO:0000256" key="2">
    <source>
        <dbReference type="SAM" id="MobiDB-lite"/>
    </source>
</evidence>
<evidence type="ECO:0000313" key="4">
    <source>
        <dbReference type="EnsemblPlants" id="ONIVA05G21790.1"/>
    </source>
</evidence>
<reference evidence="4" key="1">
    <citation type="submission" date="2015-04" db="UniProtKB">
        <authorList>
            <consortium name="EnsemblPlants"/>
        </authorList>
    </citation>
    <scope>IDENTIFICATION</scope>
    <source>
        <strain evidence="4">SL10</strain>
    </source>
</reference>